<gene>
    <name evidence="2" type="ORF">BN1708_019032</name>
</gene>
<evidence type="ECO:0000313" key="3">
    <source>
        <dbReference type="Proteomes" id="UP000044602"/>
    </source>
</evidence>
<feature type="compositionally biased region" description="Basic residues" evidence="1">
    <location>
        <begin position="12"/>
        <end position="21"/>
    </location>
</feature>
<evidence type="ECO:0000313" key="2">
    <source>
        <dbReference type="EMBL" id="CRK32496.1"/>
    </source>
</evidence>
<keyword evidence="3" id="KW-1185">Reference proteome</keyword>
<proteinExistence type="predicted"/>
<reference evidence="2 3" key="1">
    <citation type="submission" date="2015-05" db="EMBL/GenBank/DDBJ databases">
        <authorList>
            <person name="Wang D.B."/>
            <person name="Wang M."/>
        </authorList>
    </citation>
    <scope>NUCLEOTIDE SEQUENCE [LARGE SCALE GENOMIC DNA]</scope>
    <source>
        <strain evidence="2">VL1</strain>
    </source>
</reference>
<accession>A0A0G4ME86</accession>
<dbReference type="AlphaFoldDB" id="A0A0G4ME86"/>
<organism evidence="2 3">
    <name type="scientific">Verticillium longisporum</name>
    <name type="common">Verticillium dahliae var. longisporum</name>
    <dbReference type="NCBI Taxonomy" id="100787"/>
    <lineage>
        <taxon>Eukaryota</taxon>
        <taxon>Fungi</taxon>
        <taxon>Dikarya</taxon>
        <taxon>Ascomycota</taxon>
        <taxon>Pezizomycotina</taxon>
        <taxon>Sordariomycetes</taxon>
        <taxon>Hypocreomycetidae</taxon>
        <taxon>Glomerellales</taxon>
        <taxon>Plectosphaerellaceae</taxon>
        <taxon>Verticillium</taxon>
    </lineage>
</organism>
<dbReference type="EMBL" id="CVQH01022170">
    <property type="protein sequence ID" value="CRK32496.1"/>
    <property type="molecule type" value="Genomic_DNA"/>
</dbReference>
<name>A0A0G4ME86_VERLO</name>
<feature type="non-terminal residue" evidence="2">
    <location>
        <position position="1"/>
    </location>
</feature>
<evidence type="ECO:0000256" key="1">
    <source>
        <dbReference type="SAM" id="MobiDB-lite"/>
    </source>
</evidence>
<feature type="region of interest" description="Disordered" evidence="1">
    <location>
        <begin position="1"/>
        <end position="33"/>
    </location>
</feature>
<sequence>LRRRQAEAQQRQHARLKRHGRLGSPGPVTRCLG</sequence>
<dbReference type="Proteomes" id="UP000044602">
    <property type="component" value="Unassembled WGS sequence"/>
</dbReference>
<protein>
    <submittedName>
        <fullName evidence="2">Uncharacterized protein</fullName>
    </submittedName>
</protein>